<dbReference type="EMBL" id="RCBY01000081">
    <property type="protein sequence ID" value="RQH40922.1"/>
    <property type="molecule type" value="Genomic_DNA"/>
</dbReference>
<evidence type="ECO:0000313" key="2">
    <source>
        <dbReference type="EMBL" id="RQH40922.1"/>
    </source>
</evidence>
<sequence>MIFFDSGDGIYTPRFISASCLINHIPHINLPYRNPDYMFINMRVFLARSQESGDRRQPTPRPSPSQEGKVRGKREDVGRNNTKNSVAQ</sequence>
<reference evidence="2 3" key="1">
    <citation type="journal article" date="2018" name="ACS Chem. Biol.">
        <title>Ketoreductase domain dysfunction expands chemodiversity: malyngamide biosynthesis in the cyanobacterium Okeania hirsuta.</title>
        <authorList>
            <person name="Moss N.A."/>
            <person name="Leao T."/>
            <person name="Rankin M."/>
            <person name="McCullough T.M."/>
            <person name="Qu P."/>
            <person name="Korobeynikov A."/>
            <person name="Smith J.L."/>
            <person name="Gerwick L."/>
            <person name="Gerwick W.H."/>
        </authorList>
    </citation>
    <scope>NUCLEOTIDE SEQUENCE [LARGE SCALE GENOMIC DNA]</scope>
    <source>
        <strain evidence="2 3">PAB10Feb10-1</strain>
    </source>
</reference>
<dbReference type="Proteomes" id="UP000269154">
    <property type="component" value="Unassembled WGS sequence"/>
</dbReference>
<name>A0A3N6PBJ0_9CYAN</name>
<feature type="compositionally biased region" description="Polar residues" evidence="1">
    <location>
        <begin position="79"/>
        <end position="88"/>
    </location>
</feature>
<feature type="region of interest" description="Disordered" evidence="1">
    <location>
        <begin position="50"/>
        <end position="88"/>
    </location>
</feature>
<dbReference type="AlphaFoldDB" id="A0A3N6PBJ0"/>
<evidence type="ECO:0000256" key="1">
    <source>
        <dbReference type="SAM" id="MobiDB-lite"/>
    </source>
</evidence>
<comment type="caution">
    <text evidence="2">The sequence shown here is derived from an EMBL/GenBank/DDBJ whole genome shotgun (WGS) entry which is preliminary data.</text>
</comment>
<proteinExistence type="predicted"/>
<protein>
    <submittedName>
        <fullName evidence="2">Uncharacterized protein</fullName>
    </submittedName>
</protein>
<evidence type="ECO:0000313" key="3">
    <source>
        <dbReference type="Proteomes" id="UP000269154"/>
    </source>
</evidence>
<organism evidence="2 3">
    <name type="scientific">Okeania hirsuta</name>
    <dbReference type="NCBI Taxonomy" id="1458930"/>
    <lineage>
        <taxon>Bacteria</taxon>
        <taxon>Bacillati</taxon>
        <taxon>Cyanobacteriota</taxon>
        <taxon>Cyanophyceae</taxon>
        <taxon>Oscillatoriophycideae</taxon>
        <taxon>Oscillatoriales</taxon>
        <taxon>Microcoleaceae</taxon>
        <taxon>Okeania</taxon>
    </lineage>
</organism>
<accession>A0A3N6PBJ0</accession>
<dbReference type="RefSeq" id="WP_124154847.1">
    <property type="nucleotide sequence ID" value="NZ_CAWOLW010000697.1"/>
</dbReference>
<keyword evidence="3" id="KW-1185">Reference proteome</keyword>
<gene>
    <name evidence="2" type="ORF">D5R40_15515</name>
</gene>
<feature type="compositionally biased region" description="Basic and acidic residues" evidence="1">
    <location>
        <begin position="68"/>
        <end position="78"/>
    </location>
</feature>